<dbReference type="Pfam" id="PF01885">
    <property type="entry name" value="PTS_2-RNA"/>
    <property type="match status" value="1"/>
</dbReference>
<name>A0A7W7VBY3_9PSEU</name>
<dbReference type="SUPFAM" id="SSF56399">
    <property type="entry name" value="ADP-ribosylation"/>
    <property type="match status" value="1"/>
</dbReference>
<dbReference type="GO" id="GO:0003950">
    <property type="term" value="F:NAD+ poly-ADP-ribosyltransferase activity"/>
    <property type="evidence" value="ECO:0007669"/>
    <property type="project" value="InterPro"/>
</dbReference>
<keyword evidence="2 5" id="KW-0808">Transferase</keyword>
<dbReference type="Gene3D" id="1.10.10.970">
    <property type="entry name" value="RNA 2'-phosphotransferase, Tpt1/KptA family, N-terminal domain"/>
    <property type="match status" value="1"/>
</dbReference>
<dbReference type="EC" id="2.7.1.-" evidence="5"/>
<dbReference type="PANTHER" id="PTHR12684">
    <property type="entry name" value="PUTATIVE PHOSPHOTRANSFERASE"/>
    <property type="match status" value="1"/>
</dbReference>
<keyword evidence="7" id="KW-1185">Reference proteome</keyword>
<evidence type="ECO:0000256" key="3">
    <source>
        <dbReference type="ARBA" id="ARBA00023027"/>
    </source>
</evidence>
<evidence type="ECO:0000313" key="7">
    <source>
        <dbReference type="Proteomes" id="UP000520767"/>
    </source>
</evidence>
<comment type="function">
    <text evidence="4 5">Removes the 2'-phosphate from RNA via an intermediate in which the phosphate is ADP-ribosylated by NAD followed by a presumed transesterification to release the RNA and generate ADP-ribose 1''-2''-cyclic phosphate (APPR&gt;P). May function as an ADP-ribosylase.</text>
</comment>
<dbReference type="InterPro" id="IPR002745">
    <property type="entry name" value="Ptrans_KptA/Tpt1"/>
</dbReference>
<comment type="similarity">
    <text evidence="1 5">Belongs to the KptA/TPT1 family.</text>
</comment>
<proteinExistence type="inferred from homology"/>
<dbReference type="InterPro" id="IPR022928">
    <property type="entry name" value="RNA_2'-PTrans_KptA"/>
</dbReference>
<reference evidence="6 7" key="1">
    <citation type="submission" date="2020-08" db="EMBL/GenBank/DDBJ databases">
        <title>Genomic Encyclopedia of Type Strains, Phase III (KMG-III): the genomes of soil and plant-associated and newly described type strains.</title>
        <authorList>
            <person name="Whitman W."/>
        </authorList>
    </citation>
    <scope>NUCLEOTIDE SEQUENCE [LARGE SCALE GENOMIC DNA]</scope>
    <source>
        <strain evidence="6 7">CECT 8960</strain>
    </source>
</reference>
<keyword evidence="3 5" id="KW-0520">NAD</keyword>
<organism evidence="6 7">
    <name type="scientific">Actinophytocola algeriensis</name>
    <dbReference type="NCBI Taxonomy" id="1768010"/>
    <lineage>
        <taxon>Bacteria</taxon>
        <taxon>Bacillati</taxon>
        <taxon>Actinomycetota</taxon>
        <taxon>Actinomycetes</taxon>
        <taxon>Pseudonocardiales</taxon>
        <taxon>Pseudonocardiaceae</taxon>
    </lineage>
</organism>
<dbReference type="InterPro" id="IPR042080">
    <property type="entry name" value="RNA_2'-PTrans_N"/>
</dbReference>
<protein>
    <recommendedName>
        <fullName evidence="5">Probable RNA 2'-phosphotransferase</fullName>
        <ecNumber evidence="5">2.7.1.-</ecNumber>
    </recommendedName>
</protein>
<dbReference type="RefSeq" id="WP_184808757.1">
    <property type="nucleotide sequence ID" value="NZ_JACHJQ010000001.1"/>
</dbReference>
<evidence type="ECO:0000256" key="1">
    <source>
        <dbReference type="ARBA" id="ARBA00009836"/>
    </source>
</evidence>
<dbReference type="Proteomes" id="UP000520767">
    <property type="component" value="Unassembled WGS sequence"/>
</dbReference>
<sequence length="171" mass="18972">MHDVRLSKKMSHALRHAPWLYELELDEAGWTPVADLLAALGVSRAQLEDVVRDSPKQRFELADDRVRARYGHSVPGRIVRAPGTPPAELYHGTAESAAASILRDGLRPMRRQYVHLSVTTAMAESVGRRKGERVLVLTVNTPAARAAGVEFLRGNEIVWLTEHVPAEFLHG</sequence>
<dbReference type="PANTHER" id="PTHR12684:SF2">
    <property type="entry name" value="TRNA 2'-PHOSPHOTRANSFERASE 1"/>
    <property type="match status" value="1"/>
</dbReference>
<evidence type="ECO:0000256" key="4">
    <source>
        <dbReference type="ARBA" id="ARBA00025212"/>
    </source>
</evidence>
<evidence type="ECO:0000256" key="5">
    <source>
        <dbReference type="HAMAP-Rule" id="MF_00299"/>
    </source>
</evidence>
<dbReference type="InterPro" id="IPR042081">
    <property type="entry name" value="RNA_2'-PTrans_C"/>
</dbReference>
<evidence type="ECO:0000313" key="6">
    <source>
        <dbReference type="EMBL" id="MBB4904514.1"/>
    </source>
</evidence>
<accession>A0A7W7VBY3</accession>
<dbReference type="AlphaFoldDB" id="A0A7W7VBY3"/>
<dbReference type="Gene3D" id="3.20.170.30">
    <property type="match status" value="1"/>
</dbReference>
<dbReference type="HAMAP" id="MF_00299">
    <property type="entry name" value="KptA"/>
    <property type="match status" value="1"/>
</dbReference>
<dbReference type="GO" id="GO:0000215">
    <property type="term" value="F:tRNA 2'-phosphotransferase activity"/>
    <property type="evidence" value="ECO:0007669"/>
    <property type="project" value="TreeGrafter"/>
</dbReference>
<dbReference type="EMBL" id="JACHJQ010000001">
    <property type="protein sequence ID" value="MBB4904514.1"/>
    <property type="molecule type" value="Genomic_DNA"/>
</dbReference>
<gene>
    <name evidence="5" type="primary">kptA</name>
    <name evidence="6" type="ORF">FHR82_000724</name>
</gene>
<dbReference type="GO" id="GO:0006388">
    <property type="term" value="P:tRNA splicing, via endonucleolytic cleavage and ligation"/>
    <property type="evidence" value="ECO:0007669"/>
    <property type="project" value="UniProtKB-UniRule"/>
</dbReference>
<comment type="caution">
    <text evidence="6">The sequence shown here is derived from an EMBL/GenBank/DDBJ whole genome shotgun (WGS) entry which is preliminary data.</text>
</comment>
<evidence type="ECO:0000256" key="2">
    <source>
        <dbReference type="ARBA" id="ARBA00022679"/>
    </source>
</evidence>